<keyword evidence="3" id="KW-1185">Reference proteome</keyword>
<dbReference type="SUPFAM" id="SSF54637">
    <property type="entry name" value="Thioesterase/thiol ester dehydrase-isomerase"/>
    <property type="match status" value="1"/>
</dbReference>
<reference evidence="3" key="1">
    <citation type="journal article" date="2019" name="Int. J. Syst. Evol. Microbiol.">
        <title>The Global Catalogue of Microorganisms (GCM) 10K type strain sequencing project: providing services to taxonomists for standard genome sequencing and annotation.</title>
        <authorList>
            <consortium name="The Broad Institute Genomics Platform"/>
            <consortium name="The Broad Institute Genome Sequencing Center for Infectious Disease"/>
            <person name="Wu L."/>
            <person name="Ma J."/>
        </authorList>
    </citation>
    <scope>NUCLEOTIDE SEQUENCE [LARGE SCALE GENOMIC DNA]</scope>
    <source>
        <strain evidence="3">CCUG 2113</strain>
    </source>
</reference>
<sequence length="167" mass="17611">MTDTHARSASMAGKSPIYLDDLAVGDLFKSGEHAMDEAQITSFAAQFDPQPFHLDDAAARDTLFGGLAASGWHTAAVTMRLQVTSGLPIAGGIIGAGGELSWPRPTRATDVLHVVSEVVQIQPSKSKPDRGMVTVRSETRNQHGDVLQLSTVRIVVPRRPAADGAGA</sequence>
<dbReference type="PANTHER" id="PTHR43664:SF1">
    <property type="entry name" value="BETA-METHYLMALYL-COA DEHYDRATASE"/>
    <property type="match status" value="1"/>
</dbReference>
<dbReference type="EMBL" id="JBHSAJ010000056">
    <property type="protein sequence ID" value="MFC3936705.1"/>
    <property type="molecule type" value="Genomic_DNA"/>
</dbReference>
<dbReference type="InterPro" id="IPR002539">
    <property type="entry name" value="MaoC-like_dom"/>
</dbReference>
<dbReference type="InterPro" id="IPR029069">
    <property type="entry name" value="HotDog_dom_sf"/>
</dbReference>
<protein>
    <submittedName>
        <fullName evidence="2">MaoC family dehydratase</fullName>
    </submittedName>
</protein>
<organism evidence="2 3">
    <name type="scientific">Acidovorax facilis</name>
    <dbReference type="NCBI Taxonomy" id="12917"/>
    <lineage>
        <taxon>Bacteria</taxon>
        <taxon>Pseudomonadati</taxon>
        <taxon>Pseudomonadota</taxon>
        <taxon>Betaproteobacteria</taxon>
        <taxon>Burkholderiales</taxon>
        <taxon>Comamonadaceae</taxon>
        <taxon>Acidovorax</taxon>
    </lineage>
</organism>
<gene>
    <name evidence="2" type="ORF">ACFOW3_18960</name>
</gene>
<evidence type="ECO:0000313" key="3">
    <source>
        <dbReference type="Proteomes" id="UP001595693"/>
    </source>
</evidence>
<dbReference type="InterPro" id="IPR052342">
    <property type="entry name" value="MCH/BMMD"/>
</dbReference>
<dbReference type="RefSeq" id="WP_055397907.1">
    <property type="nucleotide sequence ID" value="NZ_JAMXAX010000029.1"/>
</dbReference>
<accession>A0ABV8DDV0</accession>
<feature type="domain" description="MaoC-like" evidence="1">
    <location>
        <begin position="32"/>
        <end position="136"/>
    </location>
</feature>
<dbReference type="Gene3D" id="3.10.129.10">
    <property type="entry name" value="Hotdog Thioesterase"/>
    <property type="match status" value="1"/>
</dbReference>
<dbReference type="PANTHER" id="PTHR43664">
    <property type="entry name" value="MONOAMINE OXIDASE-RELATED"/>
    <property type="match status" value="1"/>
</dbReference>
<evidence type="ECO:0000259" key="1">
    <source>
        <dbReference type="Pfam" id="PF01575"/>
    </source>
</evidence>
<proteinExistence type="predicted"/>
<comment type="caution">
    <text evidence="2">The sequence shown here is derived from an EMBL/GenBank/DDBJ whole genome shotgun (WGS) entry which is preliminary data.</text>
</comment>
<evidence type="ECO:0000313" key="2">
    <source>
        <dbReference type="EMBL" id="MFC3936705.1"/>
    </source>
</evidence>
<name>A0ABV8DDV0_9BURK</name>
<dbReference type="Pfam" id="PF01575">
    <property type="entry name" value="MaoC_dehydratas"/>
    <property type="match status" value="1"/>
</dbReference>
<dbReference type="Proteomes" id="UP001595693">
    <property type="component" value="Unassembled WGS sequence"/>
</dbReference>
<dbReference type="CDD" id="cd03454">
    <property type="entry name" value="YdeM"/>
    <property type="match status" value="1"/>
</dbReference>